<proteinExistence type="inferred from homology"/>
<comment type="caution">
    <text evidence="7">The sequence shown here is derived from an EMBL/GenBank/DDBJ whole genome shotgun (WGS) entry which is preliminary data.</text>
</comment>
<evidence type="ECO:0000256" key="3">
    <source>
        <dbReference type="PROSITE-ProRule" id="PRU01331"/>
    </source>
</evidence>
<dbReference type="PANTHER" id="PTHR43785">
    <property type="entry name" value="GAMMA-GLUTAMYLPUTRESCINE SYNTHETASE"/>
    <property type="match status" value="1"/>
</dbReference>
<evidence type="ECO:0000256" key="5">
    <source>
        <dbReference type="SAM" id="MobiDB-lite"/>
    </source>
</evidence>
<keyword evidence="8" id="KW-1185">Reference proteome</keyword>
<dbReference type="Gene3D" id="3.20.20.140">
    <property type="entry name" value="Metal-dependent hydrolases"/>
    <property type="match status" value="1"/>
</dbReference>
<gene>
    <name evidence="7" type="ORF">ACET3X_000725</name>
</gene>
<accession>A0ABR3UWC9</accession>
<dbReference type="SMART" id="SM01230">
    <property type="entry name" value="Gln-synt_C"/>
    <property type="match status" value="1"/>
</dbReference>
<reference evidence="7 8" key="1">
    <citation type="submission" date="2024-09" db="EMBL/GenBank/DDBJ databases">
        <title>T2T genomes of carrot and Alternaria dauci and their utility for understanding host-pathogen interaction during carrot leaf blight disease.</title>
        <authorList>
            <person name="Liu W."/>
            <person name="Xu S."/>
            <person name="Ou C."/>
            <person name="Liu X."/>
            <person name="Zhuang F."/>
            <person name="Deng X.W."/>
        </authorList>
    </citation>
    <scope>NUCLEOTIDE SEQUENCE [LARGE SCALE GENOMIC DNA]</scope>
    <source>
        <strain evidence="7 8">A2016</strain>
    </source>
</reference>
<organism evidence="7 8">
    <name type="scientific">Alternaria dauci</name>
    <dbReference type="NCBI Taxonomy" id="48095"/>
    <lineage>
        <taxon>Eukaryota</taxon>
        <taxon>Fungi</taxon>
        <taxon>Dikarya</taxon>
        <taxon>Ascomycota</taxon>
        <taxon>Pezizomycotina</taxon>
        <taxon>Dothideomycetes</taxon>
        <taxon>Pleosporomycetidae</taxon>
        <taxon>Pleosporales</taxon>
        <taxon>Pleosporineae</taxon>
        <taxon>Pleosporaceae</taxon>
        <taxon>Alternaria</taxon>
        <taxon>Alternaria sect. Porri</taxon>
    </lineage>
</organism>
<feature type="compositionally biased region" description="Polar residues" evidence="5">
    <location>
        <begin position="48"/>
        <end position="72"/>
    </location>
</feature>
<dbReference type="Proteomes" id="UP001578633">
    <property type="component" value="Chromosome 1"/>
</dbReference>
<sequence length="1660" mass="187753">MTVSAGFYPQENYSPLFSLGALFGFRKDTQPTWRYEAPSLRHHVEPLDSTQTVPSLSIAQPDHTPSQHTASTPSAFPFGAPYPFSQNTAQTKLQSNVDQFGESGADAATAETYFNNFATKISNAGTLSRAERSQFSHHAWMSCQPADSNAWAYNVMVVKHLTGIGWDPTRILSKLKSFDVPPTYTPENLDFLRCLEASGVHLLTHASRVYHRLFSKMIRAATSAAASTSSSQDTELLTLVRVTFQSCSRSTKAMQGIVDDLCILANKIEAPAIKKSLLSQLAGTNDATQSIKLLVASAAQSHSPCALVEEMLLFLPKEQLRLQVPSVTRFLVDAIDRKSQLPTETTWHRLRVWLTILENLDARSNVRDTDSGYTNVAFAEVVEHAFKTSKPGVVRLHIVLYAFVFRMAHHQPQFEKYKENLLRVVHASAVSTPEQQSTVQIEEDVVMIFAHMRKASLPYRSILRTAADLFASHANLHSMHRFLIALEKHEFLLDRGSNIQTRITAELSLLRQYTDAQTQDRPGHLVRALRTCQNILNSLTKAAKPSISGADVSSQEEIEHLKAHRDFTAIFDSASNDHALPQIYANLNTNISPSQRTVLIHQLAHHYSLDATRSQRAVWRSIYTLYNYLESYSLPIGPLFSKAVVRAAIIRPMMEHRFVSARRLIWVCQLVARVEGVNVAKQIEQIFWRWRGNVIMHAKQVHIAAGGDRKAKAMVASAWFQELAMDQTSSPARPTIEQLRHVVNNYPLIDNHAHNLILPHQADTIPFETITTEAQGRALRDTFKSLPHLRAARQLGQLYECGQDADWEDILEQRVEWIRSNSERLHQRCFENVHALLIDDGLAGPEKVFPYNYHDRFTKAPSKRIVRIETVAERLMESLVQDASEDDLGKTKFLPQTWTNFTEDFEREIQDAVDDDNVAGFKSVICYRTGLDIEPEYEEAAKTVGHPFERYVKSCIRKRSYRIEKKHLNDYLVLRTLEILSERLPHSDSLAKPFQLHTGLGDNDISLLESNPAFLQPLIENYPQVPFVLLHSAYPYTREAGYLATVYRHVYLDIGEVFPMVSRDGQKAILRQSMELVPASKLLYSSDGHWFPETYWLANKQFREVWLDLLTEYIQKGDLTPHQAIGMTKDIMFNNSNVLYDLRYEAIFDETVQADPKQLTYNPKPVEASPYQSPAVTPIPTMGFPSRPAASNARDTQSVSPYTQPAFPPPPKAPQVYDIQLFDDFKEKNPTVKFIYVQWLDYMATIRSRIVPIKEFARMITEGERIGISQGNMGTLQNDHITPVTNTTGQIYVEPDLRSLRRTHNKDPLPAATVLSYWRTENGSTLPEDPRNNLETLINDLQYNYATTLLIGCEIEVTFLSRNPPSTSTKPFEADPYSPLTKTHAWGTLTPEQWLQLPFLSEIVLALEEMGIEVQQFHAESGPGQYEFVLPPHPPLLAIDTLLQARQVIAQIASLHGLRATLHPKPFKGIGTAAHAHISLHPPERDMQFFVGGVLKHLPAICAFSMPEEISYERVTENSWTGGTWVAWGTQNRETPLRRISPGHWELRCLDGFANMYFALSAVLAAGLLGLAANEHSFPEQDVQVNPSTMDEQMRAQFGVTRRLPRSMQEAVTSLRADVPLNEALDPAFLKTYLYMKGEEAKMLGEMGEGERRVFLVERY</sequence>
<dbReference type="GeneID" id="96081047"/>
<feature type="region of interest" description="Disordered" evidence="5">
    <location>
        <begin position="1186"/>
        <end position="1210"/>
    </location>
</feature>
<evidence type="ECO:0000259" key="6">
    <source>
        <dbReference type="PROSITE" id="PS51987"/>
    </source>
</evidence>
<evidence type="ECO:0000256" key="4">
    <source>
        <dbReference type="RuleBase" id="RU000384"/>
    </source>
</evidence>
<feature type="region of interest" description="Disordered" evidence="5">
    <location>
        <begin position="45"/>
        <end position="72"/>
    </location>
</feature>
<dbReference type="InterPro" id="IPR032466">
    <property type="entry name" value="Metal_Hydrolase"/>
</dbReference>
<keyword evidence="2" id="KW-0436">Ligase</keyword>
<dbReference type="PROSITE" id="PS51987">
    <property type="entry name" value="GS_CATALYTIC"/>
    <property type="match status" value="1"/>
</dbReference>
<name>A0ABR3UWC9_9PLEO</name>
<dbReference type="RefSeq" id="XP_069310967.1">
    <property type="nucleotide sequence ID" value="XM_069448053.1"/>
</dbReference>
<dbReference type="InterPro" id="IPR014746">
    <property type="entry name" value="Gln_synth/guanido_kin_cat_dom"/>
</dbReference>
<dbReference type="EMBL" id="JBHGVX010000001">
    <property type="protein sequence ID" value="KAL1800383.1"/>
    <property type="molecule type" value="Genomic_DNA"/>
</dbReference>
<dbReference type="SUPFAM" id="SSF55931">
    <property type="entry name" value="Glutamine synthetase/guanido kinase"/>
    <property type="match status" value="1"/>
</dbReference>
<evidence type="ECO:0000256" key="2">
    <source>
        <dbReference type="ARBA" id="ARBA00022598"/>
    </source>
</evidence>
<evidence type="ECO:0000313" key="7">
    <source>
        <dbReference type="EMBL" id="KAL1800383.1"/>
    </source>
</evidence>
<dbReference type="PANTHER" id="PTHR43785:SF2">
    <property type="entry name" value="TYPE-1 GLUTAMINE SYNTHETASE 1"/>
    <property type="match status" value="1"/>
</dbReference>
<protein>
    <recommendedName>
        <fullName evidence="1">Glutamine synthetase</fullName>
    </recommendedName>
</protein>
<dbReference type="InterPro" id="IPR036651">
    <property type="entry name" value="Gln_synt_N_sf"/>
</dbReference>
<evidence type="ECO:0000313" key="8">
    <source>
        <dbReference type="Proteomes" id="UP001578633"/>
    </source>
</evidence>
<dbReference type="InterPro" id="IPR006680">
    <property type="entry name" value="Amidohydro-rel"/>
</dbReference>
<dbReference type="SUPFAM" id="SSF51556">
    <property type="entry name" value="Metallo-dependent hydrolases"/>
    <property type="match status" value="1"/>
</dbReference>
<dbReference type="Pfam" id="PF00120">
    <property type="entry name" value="Gln-synt_C"/>
    <property type="match status" value="1"/>
</dbReference>
<dbReference type="InterPro" id="IPR008146">
    <property type="entry name" value="Gln_synth_cat_dom"/>
</dbReference>
<evidence type="ECO:0000256" key="1">
    <source>
        <dbReference type="ARBA" id="ARBA00021364"/>
    </source>
</evidence>
<dbReference type="Gene3D" id="3.30.590.10">
    <property type="entry name" value="Glutamine synthetase/guanido kinase, catalytic domain"/>
    <property type="match status" value="1"/>
</dbReference>
<comment type="similarity">
    <text evidence="3 4">Belongs to the glutamine synthetase family.</text>
</comment>
<dbReference type="Pfam" id="PF04909">
    <property type="entry name" value="Amidohydro_2"/>
    <property type="match status" value="1"/>
</dbReference>
<feature type="compositionally biased region" description="Polar residues" evidence="5">
    <location>
        <begin position="1193"/>
        <end position="1203"/>
    </location>
</feature>
<feature type="domain" description="GS catalytic" evidence="6">
    <location>
        <begin position="1330"/>
        <end position="1660"/>
    </location>
</feature>
<dbReference type="Gene3D" id="3.10.20.70">
    <property type="entry name" value="Glutamine synthetase, N-terminal domain"/>
    <property type="match status" value="1"/>
</dbReference>